<evidence type="ECO:0008006" key="4">
    <source>
        <dbReference type="Google" id="ProtNLM"/>
    </source>
</evidence>
<reference evidence="3" key="1">
    <citation type="submission" date="2019-07" db="EMBL/GenBank/DDBJ databases">
        <title>De Novo Assembly of kiwifruit Actinidia rufa.</title>
        <authorList>
            <person name="Sugita-Konishi S."/>
            <person name="Sato K."/>
            <person name="Mori E."/>
            <person name="Abe Y."/>
            <person name="Kisaki G."/>
            <person name="Hamano K."/>
            <person name="Suezawa K."/>
            <person name="Otani M."/>
            <person name="Fukuda T."/>
            <person name="Manabe T."/>
            <person name="Gomi K."/>
            <person name="Tabuchi M."/>
            <person name="Akimitsu K."/>
            <person name="Kataoka I."/>
        </authorList>
    </citation>
    <scope>NUCLEOTIDE SEQUENCE [LARGE SCALE GENOMIC DNA]</scope>
    <source>
        <strain evidence="3">cv. Fuchu</strain>
    </source>
</reference>
<sequence>MAPTPNRLLLAAALLMCAGCAAVTRCPDCGPTQVPYLLSSGPNCGDQSYKIRCDTGALKFDTLNNTYPITAITPETQRFVIQPSSFLPNACVTEDLSTLGIQLNGSLPFNITSSNTIMYLVLNCTTAIFNSPLNCSSASLCHSYVKGTGEATACGGEPICCTFRAGGSTTSYMIRVRNSGCRAYRSFVNVEPQQPVNRCDVSRSGRMQKFNGSDCAYSGKDGHVN</sequence>
<organism evidence="2 3">
    <name type="scientific">Actinidia rufa</name>
    <dbReference type="NCBI Taxonomy" id="165716"/>
    <lineage>
        <taxon>Eukaryota</taxon>
        <taxon>Viridiplantae</taxon>
        <taxon>Streptophyta</taxon>
        <taxon>Embryophyta</taxon>
        <taxon>Tracheophyta</taxon>
        <taxon>Spermatophyta</taxon>
        <taxon>Magnoliopsida</taxon>
        <taxon>eudicotyledons</taxon>
        <taxon>Gunneridae</taxon>
        <taxon>Pentapetalae</taxon>
        <taxon>asterids</taxon>
        <taxon>Ericales</taxon>
        <taxon>Actinidiaceae</taxon>
        <taxon>Actinidia</taxon>
    </lineage>
</organism>
<dbReference type="Proteomes" id="UP000585474">
    <property type="component" value="Unassembled WGS sequence"/>
</dbReference>
<keyword evidence="3" id="KW-1185">Reference proteome</keyword>
<dbReference type="PANTHER" id="PTHR33355">
    <property type="entry name" value="WALL-ASSOCIATED RECEPTOR KINASE CARBOXY-TERMINAL PROTEIN-RELATED"/>
    <property type="match status" value="1"/>
</dbReference>
<dbReference type="PANTHER" id="PTHR33355:SF15">
    <property type="entry name" value="WALL-ASSOCIATED RECEPTOR KINASE GALACTURONAN-BINDING DOMAIN-CONTAINING PROTEIN"/>
    <property type="match status" value="1"/>
</dbReference>
<proteinExistence type="predicted"/>
<accession>A0A7J0DKF6</accession>
<dbReference type="OrthoDB" id="1918322at2759"/>
<feature type="chain" id="PRO_5029852623" description="Wall-associated receptor kinase galacturonan-binding domain-containing protein" evidence="1">
    <location>
        <begin position="23"/>
        <end position="225"/>
    </location>
</feature>
<dbReference type="AlphaFoldDB" id="A0A7J0DKF6"/>
<comment type="caution">
    <text evidence="2">The sequence shown here is derived from an EMBL/GenBank/DDBJ whole genome shotgun (WGS) entry which is preliminary data.</text>
</comment>
<evidence type="ECO:0000313" key="2">
    <source>
        <dbReference type="EMBL" id="GFS36053.1"/>
    </source>
</evidence>
<protein>
    <recommendedName>
        <fullName evidence="4">Wall-associated receptor kinase galacturonan-binding domain-containing protein</fullName>
    </recommendedName>
</protein>
<evidence type="ECO:0000256" key="1">
    <source>
        <dbReference type="SAM" id="SignalP"/>
    </source>
</evidence>
<name>A0A7J0DKF6_9ERIC</name>
<dbReference type="EMBL" id="BJWL01000240">
    <property type="protein sequence ID" value="GFS36053.1"/>
    <property type="molecule type" value="Genomic_DNA"/>
</dbReference>
<feature type="signal peptide" evidence="1">
    <location>
        <begin position="1"/>
        <end position="22"/>
    </location>
</feature>
<gene>
    <name evidence="2" type="ORF">Acr_00g0043630</name>
</gene>
<evidence type="ECO:0000313" key="3">
    <source>
        <dbReference type="Proteomes" id="UP000585474"/>
    </source>
</evidence>
<keyword evidence="1" id="KW-0732">Signal</keyword>